<feature type="domain" description="SLH" evidence="12">
    <location>
        <begin position="2154"/>
        <end position="2217"/>
    </location>
</feature>
<dbReference type="Pfam" id="PF00395">
    <property type="entry name" value="SLH"/>
    <property type="match status" value="1"/>
</dbReference>
<comment type="caution">
    <text evidence="13">The sequence shown here is derived from an EMBL/GenBank/DDBJ whole genome shotgun (WGS) entry which is preliminary data.</text>
</comment>
<keyword evidence="10" id="KW-0998">Cell outer membrane</keyword>
<evidence type="ECO:0000313" key="14">
    <source>
        <dbReference type="Proteomes" id="UP000591941"/>
    </source>
</evidence>
<gene>
    <name evidence="13" type="ORF">HNR45_001047</name>
</gene>
<sequence>MNKIYKLIWSKVKNCWVVTSEMAKGHGKNKSRVQNSLLAAFVTAALLAGGVTDVQALTQQEKEEVAQYLLDKIAHGGEIPGVDATRGSTNFPDAIAHRIFYYNDISNKIGEKLKKDGLTLRYFGVRPDYIEPSRDYLERYAKTDWTNVDNDGAFGAHSMALGYRAFSEAKHGVAIGRSALAGGSKRGENDYGGDGGVAIGNTAWALGDKAVSIGNDARAVHKGIAIGIQAEAGLDENDNTTDWSTSPGFTPKPGKSIQYDPKTKLPYVTSDLRDKMGAIAIGIDAKAHGNHSTAMGVGAKAKSRYAWSFGYSSEASGVGSIAFGSRATAKGTSAIAIGSGNYDQPNGGAQAYSEDTIAIGRGAKAGNEDDTATTYNTVAIGREARAYGKNSIALGGTANVGDIWQKQLADGGTAIGSSANAALENATAIGHNSIAYAKDAVTLGANTRADIDGGVALGSESNVGSYADSSYGKAGKVGYDPLGTDADGTSTWKATKAAVSVGNQQKDITRQIVNVAAGTDNTDAVNVAQLKTLGRKAWKDLAAAKDELGARIATNTTSITALSGKVRTNTQDIGRLKTDVSTNDTRIRYLYDNMPFMHYVSVNEGNTNKTTDNRKNDGAKAVGSIAIGVNAHSRGEDAVTLGYNSFSRGQSSVIIGETSTHMSSATKPIKDGQFEQSIIVGSQNEIYALEKDLGGREDTILGSKNEITESHGTFVRGVGNTVYDAYNDEVMTADEKKQLEGYLRKDEDAPESPIGLFEKERSHVTVDGDGNSVAGAIYTRVSGVSNDLSNTEGKSRLSYNIITGNRNKLTDSSHNLILGDNHELENVNGNIIIGSQKTKTKTEKSNVTILGNDANVSVEGGVALGTGSVASTAAGAFGYDPATDKASTTDNAKWKSGNGAVSVGNADATRQITNLAAGLADTDAVNVAQLKNSKTTVEAGDYVTVTQKTEDGKGTTYTVKGPKVAVAKDEKNLVVDDIMDGDKKVGYQLKLKKDLTGLTSVSSEAFKVGDKTYINSQGINANSNKITNVAAGAADGDAVNFKQLSDVKTKVEANEGNITTNKTNIGNLQKGFIVKDEGAGKANVTLGGDKEPEVTFKAKVDKTTDATEDGSSLTSTVDTSRNVTYTLNMKQLKQDLGITDGPDGVMSSWKLKVKDETTPQDIKNGNTVTFEAAGDGLTVERKDSTIKYTIKGSEIDLSGNTSITNLSNEIEKSKIHYFSVKSTATGAGSNYDNDGAKKDGGIAIGKQASATGTSDIAIGTEAQATGGWGVAIGQAAKAKASTAVAMAYAAEAKGANSLAIGIQSEAKTNDSTAYGRGAKALGDVALAVGALTKAEGNHSSVFGYEATTDSTAWNGTAIGRGAYIGKQAADGTTPNIGVSNNYYTPVDDDTAVEAGKETKNSTAVGFGAKSFGYQNTAVGAGAEAFDTNTVAVGVMSKAIGHYANALGKQARAEGENSTAIGHFARALGESSMALGDYAITSTMDGTGKVNHSVAFGSHARVATDNSLALGYNSLASIADDVDTEAYLSKEAFKKENGVVSVGNKAYTIGDETIAQNYRRITNVAGGADDNDAVNVLQLKALETKVTANADNITKGWVLKATSDKDEEKNGKTINNTDNEVTFDVEKDQGLTVKRTGANIQYGVNNAQLVKNINNGGEAVTNISANFSISGADTTAKKNLTLSNTSAPNIQFLGTTGETTVTVGGTDTAPTVKVGLDPKFKKQVTDNTENISKNAENIGKNTEAIGKNTEAIGKNTEAIGKNTENIGKNTEAIGKNTEAIGKNTEAIGKNTEAIGKNTEAIGKNTEAIGKNTKAIETNTENIGKNTKAIEKNTQDIAAKMTSWKLKAQGVAGEEEIKDGNGVTFDVETADNRKGLTVTREGSTIKYGIDGSKIDIKENETVKKLEKDIENSKTTVKAGDGEKNISVVKTDNKNEYTITLAKDLKDLNSVSAKTVNASEKITVGGDKVTINNEGLTIKDGPSVKKDGIDAGGKTIANVADGKADTDAVNVRQLNAIANAGNQNLAILGGKVSELDGRVNRVGAGAAALAALHPLDFDPDDKWDFAAGYGNYSGANAVAIGAYYRPNEDTMFSVGGSFGGGENMVNAGVSVKLGQGNNVTTSKIAMAKEIKDLRAEVEVLRQAIVGVGQGQELDPMKMKLFPDIEKNHWAYEAVEELAKQGLLEGYPDGTFSGDRMMTRYEFAEVVYRAMQKGLKVNEKLIQEFEPELERFRIDVISQDKDGNPVIERVRVNQQKAN</sequence>
<dbReference type="Pfam" id="PF05662">
    <property type="entry name" value="YadA_stalk"/>
    <property type="match status" value="5"/>
</dbReference>
<name>A0A841QZB7_9FIRM</name>
<dbReference type="PANTHER" id="PTHR43308">
    <property type="entry name" value="OUTER MEMBRANE PROTEIN ALPHA-RELATED"/>
    <property type="match status" value="1"/>
</dbReference>
<dbReference type="Gene3D" id="3.30.1300.30">
    <property type="entry name" value="GSPII I/J protein-like"/>
    <property type="match status" value="1"/>
</dbReference>
<feature type="region of interest" description="Disordered" evidence="11">
    <location>
        <begin position="240"/>
        <end position="261"/>
    </location>
</feature>
<comment type="similarity">
    <text evidence="3">Belongs to the autotransporter-2 (AT-2) (TC 1.B.40) family.</text>
</comment>
<keyword evidence="14" id="KW-1185">Reference proteome</keyword>
<evidence type="ECO:0000256" key="5">
    <source>
        <dbReference type="ARBA" id="ARBA00022452"/>
    </source>
</evidence>
<dbReference type="Pfam" id="PF03895">
    <property type="entry name" value="YadA_anchor"/>
    <property type="match status" value="1"/>
</dbReference>
<dbReference type="Proteomes" id="UP000591941">
    <property type="component" value="Unassembled WGS sequence"/>
</dbReference>
<evidence type="ECO:0000256" key="10">
    <source>
        <dbReference type="ARBA" id="ARBA00023237"/>
    </source>
</evidence>
<dbReference type="InterPro" id="IPR024973">
    <property type="entry name" value="ESPR"/>
</dbReference>
<evidence type="ECO:0000256" key="6">
    <source>
        <dbReference type="ARBA" id="ARBA00022692"/>
    </source>
</evidence>
<dbReference type="Pfam" id="PF05658">
    <property type="entry name" value="YadA_head"/>
    <property type="match status" value="11"/>
</dbReference>
<dbReference type="GO" id="GO:0009279">
    <property type="term" value="C:cell outer membrane"/>
    <property type="evidence" value="ECO:0007669"/>
    <property type="project" value="UniProtKB-SubCell"/>
</dbReference>
<evidence type="ECO:0000256" key="2">
    <source>
        <dbReference type="ARBA" id="ARBA00004442"/>
    </source>
</evidence>
<dbReference type="Gene3D" id="2.150.10.10">
    <property type="entry name" value="Serralysin-like metalloprotease, C-terminal"/>
    <property type="match status" value="9"/>
</dbReference>
<dbReference type="InterPro" id="IPR001119">
    <property type="entry name" value="SLH_dom"/>
</dbReference>
<keyword evidence="5" id="KW-1134">Transmembrane beta strand</keyword>
<dbReference type="InterPro" id="IPR011049">
    <property type="entry name" value="Serralysin-like_metalloprot_C"/>
</dbReference>
<keyword evidence="9" id="KW-0472">Membrane</keyword>
<dbReference type="InterPro" id="IPR008640">
    <property type="entry name" value="Adhesin_Head_dom"/>
</dbReference>
<evidence type="ECO:0000256" key="11">
    <source>
        <dbReference type="SAM" id="MobiDB-lite"/>
    </source>
</evidence>
<dbReference type="Pfam" id="PF13018">
    <property type="entry name" value="ESPR"/>
    <property type="match status" value="1"/>
</dbReference>
<evidence type="ECO:0000256" key="7">
    <source>
        <dbReference type="ARBA" id="ARBA00022729"/>
    </source>
</evidence>
<reference evidence="13 14" key="1">
    <citation type="submission" date="2020-08" db="EMBL/GenBank/DDBJ databases">
        <title>Genomic Encyclopedia of Type Strains, Phase IV (KMG-IV): sequencing the most valuable type-strain genomes for metagenomic binning, comparative biology and taxonomic classification.</title>
        <authorList>
            <person name="Goeker M."/>
        </authorList>
    </citation>
    <scope>NUCLEOTIDE SEQUENCE [LARGE SCALE GENOMIC DNA]</scope>
    <source>
        <strain evidence="13 14">DSM 21255</strain>
    </source>
</reference>
<keyword evidence="8" id="KW-0653">Protein transport</keyword>
<dbReference type="GO" id="GO:0009986">
    <property type="term" value="C:cell surface"/>
    <property type="evidence" value="ECO:0007669"/>
    <property type="project" value="UniProtKB-SubCell"/>
</dbReference>
<evidence type="ECO:0000259" key="12">
    <source>
        <dbReference type="PROSITE" id="PS51272"/>
    </source>
</evidence>
<dbReference type="CDD" id="cd12820">
    <property type="entry name" value="LbR_YadA-like"/>
    <property type="match status" value="5"/>
</dbReference>
<dbReference type="InterPro" id="IPR008635">
    <property type="entry name" value="Coiled_stalk_dom"/>
</dbReference>
<evidence type="ECO:0000256" key="4">
    <source>
        <dbReference type="ARBA" id="ARBA00022448"/>
    </source>
</evidence>
<dbReference type="RefSeq" id="WP_235020580.1">
    <property type="nucleotide sequence ID" value="NZ_CABWNB010000001.1"/>
</dbReference>
<dbReference type="InterPro" id="IPR045584">
    <property type="entry name" value="Pilin-like"/>
</dbReference>
<dbReference type="GO" id="GO:0015031">
    <property type="term" value="P:protein transport"/>
    <property type="evidence" value="ECO:0007669"/>
    <property type="project" value="UniProtKB-KW"/>
</dbReference>
<dbReference type="PROSITE" id="PS51272">
    <property type="entry name" value="SLH"/>
    <property type="match status" value="1"/>
</dbReference>
<evidence type="ECO:0000256" key="9">
    <source>
        <dbReference type="ARBA" id="ARBA00023136"/>
    </source>
</evidence>
<evidence type="ECO:0000256" key="1">
    <source>
        <dbReference type="ARBA" id="ARBA00004241"/>
    </source>
</evidence>
<dbReference type="SUPFAM" id="SSF54523">
    <property type="entry name" value="Pili subunits"/>
    <property type="match status" value="1"/>
</dbReference>
<dbReference type="EMBL" id="JACHHI010000004">
    <property type="protein sequence ID" value="MBB6477994.1"/>
    <property type="molecule type" value="Genomic_DNA"/>
</dbReference>
<keyword evidence="7" id="KW-0732">Signal</keyword>
<protein>
    <recommendedName>
        <fullName evidence="12">SLH domain-containing protein</fullName>
    </recommendedName>
</protein>
<dbReference type="GeneID" id="93486712"/>
<proteinExistence type="inferred from homology"/>
<accession>A0A841QZB7</accession>
<dbReference type="PANTHER" id="PTHR43308:SF1">
    <property type="entry name" value="OUTER MEMBRANE PROTEIN ALPHA"/>
    <property type="match status" value="1"/>
</dbReference>
<dbReference type="Gene3D" id="2.20.70.140">
    <property type="match status" value="1"/>
</dbReference>
<organism evidence="13 14">
    <name type="scientific">Negativicoccus succinicivorans</name>
    <dbReference type="NCBI Taxonomy" id="620903"/>
    <lineage>
        <taxon>Bacteria</taxon>
        <taxon>Bacillati</taxon>
        <taxon>Bacillota</taxon>
        <taxon>Negativicutes</taxon>
        <taxon>Veillonellales</taxon>
        <taxon>Veillonellaceae</taxon>
        <taxon>Negativicoccus</taxon>
    </lineage>
</organism>
<keyword evidence="6" id="KW-0812">Transmembrane</keyword>
<evidence type="ECO:0000256" key="3">
    <source>
        <dbReference type="ARBA" id="ARBA00005848"/>
    </source>
</evidence>
<dbReference type="InterPro" id="IPR005594">
    <property type="entry name" value="YadA_C"/>
</dbReference>
<dbReference type="InterPro" id="IPR051465">
    <property type="entry name" value="Cell_Envelope_Struct_Comp"/>
</dbReference>
<dbReference type="SUPFAM" id="SSF101967">
    <property type="entry name" value="Adhesin YadA, collagen-binding domain"/>
    <property type="match status" value="8"/>
</dbReference>
<evidence type="ECO:0000313" key="13">
    <source>
        <dbReference type="EMBL" id="MBB6477994.1"/>
    </source>
</evidence>
<comment type="subcellular location">
    <subcellularLocation>
        <location evidence="2">Cell outer membrane</location>
    </subcellularLocation>
    <subcellularLocation>
        <location evidence="1">Cell surface</location>
    </subcellularLocation>
</comment>
<evidence type="ECO:0000256" key="8">
    <source>
        <dbReference type="ARBA" id="ARBA00022927"/>
    </source>
</evidence>
<keyword evidence="4" id="KW-0813">Transport</keyword>